<dbReference type="SUPFAM" id="SSF50630">
    <property type="entry name" value="Acid proteases"/>
    <property type="match status" value="1"/>
</dbReference>
<dbReference type="InterPro" id="IPR001461">
    <property type="entry name" value="Aspartic_peptidase_A1"/>
</dbReference>
<evidence type="ECO:0000313" key="4">
    <source>
        <dbReference type="EMBL" id="EEY18641.1"/>
    </source>
</evidence>
<dbReference type="InterPro" id="IPR034164">
    <property type="entry name" value="Pepsin-like_dom"/>
</dbReference>
<dbReference type="HOGENOM" id="CLU_744331_0_0_1"/>
<dbReference type="OMA" id="PRFGIYY"/>
<keyword evidence="5" id="KW-1185">Reference proteome</keyword>
<dbReference type="OrthoDB" id="771136at2759"/>
<gene>
    <name evidence="4" type="ORF">VDBG_04750</name>
</gene>
<feature type="chain" id="PRO_5003001039" description="Peptidase A1 domain-containing protein" evidence="2">
    <location>
        <begin position="22"/>
        <end position="372"/>
    </location>
</feature>
<dbReference type="PROSITE" id="PS51767">
    <property type="entry name" value="PEPTIDASE_A1"/>
    <property type="match status" value="1"/>
</dbReference>
<dbReference type="PRINTS" id="PR00792">
    <property type="entry name" value="PEPSIN"/>
</dbReference>
<dbReference type="Pfam" id="PF00026">
    <property type="entry name" value="Asp"/>
    <property type="match status" value="1"/>
</dbReference>
<dbReference type="KEGG" id="val:VDBG_04750"/>
<dbReference type="CDD" id="cd05471">
    <property type="entry name" value="pepsin_like"/>
    <property type="match status" value="1"/>
</dbReference>
<dbReference type="PANTHER" id="PTHR47966">
    <property type="entry name" value="BETA-SITE APP-CLEAVING ENZYME, ISOFORM A-RELATED"/>
    <property type="match status" value="1"/>
</dbReference>
<evidence type="ECO:0000313" key="5">
    <source>
        <dbReference type="Proteomes" id="UP000008698"/>
    </source>
</evidence>
<dbReference type="Proteomes" id="UP000008698">
    <property type="component" value="Unassembled WGS sequence"/>
</dbReference>
<evidence type="ECO:0000256" key="1">
    <source>
        <dbReference type="ARBA" id="ARBA00007447"/>
    </source>
</evidence>
<dbReference type="GeneID" id="9530363"/>
<feature type="signal peptide" evidence="2">
    <location>
        <begin position="1"/>
        <end position="21"/>
    </location>
</feature>
<dbReference type="InterPro" id="IPR021109">
    <property type="entry name" value="Peptidase_aspartic_dom_sf"/>
</dbReference>
<name>C9SI68_VERA1</name>
<accession>C9SI68</accession>
<dbReference type="RefSeq" id="XP_003005144.1">
    <property type="nucleotide sequence ID" value="XM_003005098.1"/>
</dbReference>
<dbReference type="GO" id="GO:0004190">
    <property type="term" value="F:aspartic-type endopeptidase activity"/>
    <property type="evidence" value="ECO:0007669"/>
    <property type="project" value="InterPro"/>
</dbReference>
<dbReference type="InterPro" id="IPR033121">
    <property type="entry name" value="PEPTIDASE_A1"/>
</dbReference>
<evidence type="ECO:0000256" key="2">
    <source>
        <dbReference type="SAM" id="SignalP"/>
    </source>
</evidence>
<feature type="domain" description="Peptidase A1" evidence="3">
    <location>
        <begin position="35"/>
        <end position="372"/>
    </location>
</feature>
<comment type="similarity">
    <text evidence="1">Belongs to the peptidase A1 family.</text>
</comment>
<dbReference type="eggNOG" id="KOG1339">
    <property type="taxonomic scope" value="Eukaryota"/>
</dbReference>
<dbReference type="EMBL" id="DS985218">
    <property type="protein sequence ID" value="EEY18641.1"/>
    <property type="molecule type" value="Genomic_DNA"/>
</dbReference>
<reference evidence="5" key="1">
    <citation type="journal article" date="2011" name="PLoS Pathog.">
        <title>Comparative genomics yields insights into niche adaptation of plant vascular wilt pathogens.</title>
        <authorList>
            <person name="Klosterman S.J."/>
            <person name="Subbarao K.V."/>
            <person name="Kang S."/>
            <person name="Veronese P."/>
            <person name="Gold S.E."/>
            <person name="Thomma B.P.H.J."/>
            <person name="Chen Z."/>
            <person name="Henrissat B."/>
            <person name="Lee Y.-H."/>
            <person name="Park J."/>
            <person name="Garcia-Pedrajas M.D."/>
            <person name="Barbara D.J."/>
            <person name="Anchieta A."/>
            <person name="de Jonge R."/>
            <person name="Santhanam P."/>
            <person name="Maruthachalam K."/>
            <person name="Atallah Z."/>
            <person name="Amyotte S.G."/>
            <person name="Paz Z."/>
            <person name="Inderbitzin P."/>
            <person name="Hayes R.J."/>
            <person name="Heiman D.I."/>
            <person name="Young S."/>
            <person name="Zeng Q."/>
            <person name="Engels R."/>
            <person name="Galagan J."/>
            <person name="Cuomo C.A."/>
            <person name="Dobinson K.F."/>
            <person name="Ma L.-J."/>
        </authorList>
    </citation>
    <scope>NUCLEOTIDE SEQUENCE [LARGE SCALE GENOMIC DNA]</scope>
    <source>
        <strain evidence="5">VaMs.102 / ATCC MYA-4576 / FGSC 10136</strain>
    </source>
</reference>
<organism evidence="5">
    <name type="scientific">Verticillium alfalfae (strain VaMs.102 / ATCC MYA-4576 / FGSC 10136)</name>
    <name type="common">Verticillium wilt of alfalfa</name>
    <name type="synonym">Verticillium albo-atrum</name>
    <dbReference type="NCBI Taxonomy" id="526221"/>
    <lineage>
        <taxon>Eukaryota</taxon>
        <taxon>Fungi</taxon>
        <taxon>Dikarya</taxon>
        <taxon>Ascomycota</taxon>
        <taxon>Pezizomycotina</taxon>
        <taxon>Sordariomycetes</taxon>
        <taxon>Hypocreomycetidae</taxon>
        <taxon>Glomerellales</taxon>
        <taxon>Plectosphaerellaceae</taxon>
        <taxon>Verticillium</taxon>
    </lineage>
</organism>
<proteinExistence type="inferred from homology"/>
<keyword evidence="2" id="KW-0732">Signal</keyword>
<dbReference type="Gene3D" id="2.40.70.10">
    <property type="entry name" value="Acid Proteases"/>
    <property type="match status" value="2"/>
</dbReference>
<sequence>MAPPSMLLAVAAAAIPQLTAAVSVDLPITYYNSYSSVDVEIGKPSKTYRLHPDTGSSTTWVVDKGCAEWCHNNTPTADIGYLGGYVAGDVVNDKFMVNNHTWRQPFLSTYYSDWNNMPTDGFMGLAFDSIIVGDANNVLTMLMPNLDEPRFGIYLGDNDAADKPGLLTIGSSKESEYSKAELTKIPIVKGPDGRYDVWRSTIKGVSFKGFDSSWSISIEFSTPGVSEPIVLTASGEDLRKPGFPAAPDACWPPFEDSGAEGFTLIGTPFLRNFYTVWDFGAKDETDFEPTLGFAHLLEESSVKFEVTNTSANRRGAELIAMDTTSDFSPYRADGKLFRFVCVVTGASQPVGQAIIEGVWEYVCSSKIPSSQC</sequence>
<dbReference type="PANTHER" id="PTHR47966:SF68">
    <property type="entry name" value="PEPTIDASE A1 DOMAIN-CONTAINING PROTEIN"/>
    <property type="match status" value="1"/>
</dbReference>
<dbReference type="AlphaFoldDB" id="C9SI68"/>
<dbReference type="GO" id="GO:0000324">
    <property type="term" value="C:fungal-type vacuole"/>
    <property type="evidence" value="ECO:0007669"/>
    <property type="project" value="TreeGrafter"/>
</dbReference>
<evidence type="ECO:0000259" key="3">
    <source>
        <dbReference type="PROSITE" id="PS51767"/>
    </source>
</evidence>
<dbReference type="GO" id="GO:0006508">
    <property type="term" value="P:proteolysis"/>
    <property type="evidence" value="ECO:0007669"/>
    <property type="project" value="InterPro"/>
</dbReference>
<protein>
    <recommendedName>
        <fullName evidence="3">Peptidase A1 domain-containing protein</fullName>
    </recommendedName>
</protein>